<dbReference type="EMBL" id="CP070496">
    <property type="protein sequence ID" value="QSB04155.1"/>
    <property type="molecule type" value="Genomic_DNA"/>
</dbReference>
<reference evidence="9" key="1">
    <citation type="submission" date="2021-02" db="EMBL/GenBank/DDBJ databases">
        <title>Natronoglycomyces albus gen. nov., sp. nov, a haloalkaliphilic actinobacterium from a soda solonchak soil.</title>
        <authorList>
            <person name="Sorokin D.Y."/>
            <person name="Khijniak T.V."/>
            <person name="Zakharycheva A.P."/>
            <person name="Boueva O.V."/>
            <person name="Ariskina E.V."/>
            <person name="Hahnke R.L."/>
            <person name="Bunk B."/>
            <person name="Sproer C."/>
            <person name="Schumann P."/>
            <person name="Evtushenko L.I."/>
            <person name="Kublanov I.V."/>
        </authorList>
    </citation>
    <scope>NUCLEOTIDE SEQUENCE</scope>
    <source>
        <strain evidence="9">DSM 106290</strain>
    </source>
</reference>
<evidence type="ECO:0000259" key="8">
    <source>
        <dbReference type="PROSITE" id="PS50850"/>
    </source>
</evidence>
<dbReference type="GO" id="GO:0005886">
    <property type="term" value="C:plasma membrane"/>
    <property type="evidence" value="ECO:0007669"/>
    <property type="project" value="UniProtKB-SubCell"/>
</dbReference>
<feature type="transmembrane region" description="Helical" evidence="7">
    <location>
        <begin position="131"/>
        <end position="153"/>
    </location>
</feature>
<dbReference type="Proteomes" id="UP000662939">
    <property type="component" value="Chromosome"/>
</dbReference>
<evidence type="ECO:0000313" key="9">
    <source>
        <dbReference type="EMBL" id="QSB04155.1"/>
    </source>
</evidence>
<feature type="transmembrane region" description="Helical" evidence="7">
    <location>
        <begin position="253"/>
        <end position="274"/>
    </location>
</feature>
<sequence length="421" mass="45738">MSPQRRKTLIGVNAGIALAHVGNFIWFPILIATLGSTNSGFWAGFVMFMTYVGRLLATFFYEGFCSRMSTRSVVFFGAGMEAIALGLMGFSGGIFMYSTLAFFIGFGSGTVFPGLKNVLISYPEEERPKAFSTFQMSTQVGLFGGALAGGYFVGVDLRILFTVVFAIFVGFCLSATMFIPKHGFEAGTGEVAKAPRSTTKIPLFNLAVLKGIEVRGATRYFMLSSVFWFLSMSFVVGIPLHMQEYVPQLAPSAPFWITGLTLLILQYPLFNFLIKRFDPGTVMAIGLVGMTLAFLSFGGGQTLVWVALGCFVVIFGEILFAPSFDMWVSRKVSEDRLAKAMGAMHFFRSVGNMTGAISAGLFFDLAFNTGVSGLNWYIVAVVAAGCAIICLISRERSPDVAAFEAHMDKEDAMPKKSVPAR</sequence>
<feature type="transmembrane region" description="Helical" evidence="7">
    <location>
        <begin position="41"/>
        <end position="61"/>
    </location>
</feature>
<proteinExistence type="predicted"/>
<feature type="domain" description="Major facilitator superfamily (MFS) profile" evidence="8">
    <location>
        <begin position="1"/>
        <end position="398"/>
    </location>
</feature>
<dbReference type="InterPro" id="IPR050171">
    <property type="entry name" value="MFS_Transporters"/>
</dbReference>
<dbReference type="KEGG" id="nav:JQS30_10055"/>
<evidence type="ECO:0000256" key="4">
    <source>
        <dbReference type="ARBA" id="ARBA00022692"/>
    </source>
</evidence>
<dbReference type="InterPro" id="IPR020846">
    <property type="entry name" value="MFS_dom"/>
</dbReference>
<protein>
    <submittedName>
        <fullName evidence="9">MFS transporter</fullName>
    </submittedName>
</protein>
<dbReference type="InterPro" id="IPR022324">
    <property type="entry name" value="Bacilysin_exporter_BacE_put"/>
</dbReference>
<dbReference type="InterPro" id="IPR036259">
    <property type="entry name" value="MFS_trans_sf"/>
</dbReference>
<evidence type="ECO:0000256" key="6">
    <source>
        <dbReference type="ARBA" id="ARBA00023136"/>
    </source>
</evidence>
<dbReference type="PANTHER" id="PTHR23517:SF3">
    <property type="entry name" value="INTEGRAL MEMBRANE TRANSPORT PROTEIN"/>
    <property type="match status" value="1"/>
</dbReference>
<gene>
    <name evidence="9" type="ORF">JQS30_10055</name>
</gene>
<evidence type="ECO:0000256" key="5">
    <source>
        <dbReference type="ARBA" id="ARBA00022989"/>
    </source>
</evidence>
<name>A0A895XMD1_9ACTN</name>
<feature type="transmembrane region" description="Helical" evidence="7">
    <location>
        <begin position="220"/>
        <end position="241"/>
    </location>
</feature>
<keyword evidence="5 7" id="KW-1133">Transmembrane helix</keyword>
<keyword evidence="10" id="KW-1185">Reference proteome</keyword>
<organism evidence="9 10">
    <name type="scientific">Natronoglycomyces albus</name>
    <dbReference type="NCBI Taxonomy" id="2811108"/>
    <lineage>
        <taxon>Bacteria</taxon>
        <taxon>Bacillati</taxon>
        <taxon>Actinomycetota</taxon>
        <taxon>Actinomycetes</taxon>
        <taxon>Glycomycetales</taxon>
        <taxon>Glycomycetaceae</taxon>
        <taxon>Natronoglycomyces</taxon>
    </lineage>
</organism>
<dbReference type="Pfam" id="PF07690">
    <property type="entry name" value="MFS_1"/>
    <property type="match status" value="1"/>
</dbReference>
<keyword evidence="6 7" id="KW-0472">Membrane</keyword>
<feature type="transmembrane region" description="Helical" evidence="7">
    <location>
        <begin position="281"/>
        <end position="297"/>
    </location>
</feature>
<evidence type="ECO:0000256" key="1">
    <source>
        <dbReference type="ARBA" id="ARBA00004651"/>
    </source>
</evidence>
<keyword evidence="2" id="KW-0813">Transport</keyword>
<feature type="transmembrane region" description="Helical" evidence="7">
    <location>
        <begin position="303"/>
        <end position="324"/>
    </location>
</feature>
<evidence type="ECO:0000313" key="10">
    <source>
        <dbReference type="Proteomes" id="UP000662939"/>
    </source>
</evidence>
<dbReference type="Gene3D" id="1.20.1250.20">
    <property type="entry name" value="MFS general substrate transporter like domains"/>
    <property type="match status" value="1"/>
</dbReference>
<keyword evidence="4 7" id="KW-0812">Transmembrane</keyword>
<dbReference type="PROSITE" id="PS50850">
    <property type="entry name" value="MFS"/>
    <property type="match status" value="1"/>
</dbReference>
<dbReference type="GO" id="GO:0022857">
    <property type="term" value="F:transmembrane transporter activity"/>
    <property type="evidence" value="ECO:0007669"/>
    <property type="project" value="InterPro"/>
</dbReference>
<dbReference type="AlphaFoldDB" id="A0A895XMD1"/>
<feature type="transmembrane region" description="Helical" evidence="7">
    <location>
        <begin position="73"/>
        <end position="94"/>
    </location>
</feature>
<feature type="transmembrane region" description="Helical" evidence="7">
    <location>
        <begin position="373"/>
        <end position="392"/>
    </location>
</feature>
<evidence type="ECO:0000256" key="7">
    <source>
        <dbReference type="SAM" id="Phobius"/>
    </source>
</evidence>
<feature type="transmembrane region" description="Helical" evidence="7">
    <location>
        <begin position="159"/>
        <end position="179"/>
    </location>
</feature>
<feature type="transmembrane region" description="Helical" evidence="7">
    <location>
        <begin position="12"/>
        <end position="35"/>
    </location>
</feature>
<dbReference type="InterPro" id="IPR011701">
    <property type="entry name" value="MFS"/>
</dbReference>
<evidence type="ECO:0000256" key="3">
    <source>
        <dbReference type="ARBA" id="ARBA00022475"/>
    </source>
</evidence>
<evidence type="ECO:0000256" key="2">
    <source>
        <dbReference type="ARBA" id="ARBA00022448"/>
    </source>
</evidence>
<dbReference type="PANTHER" id="PTHR23517">
    <property type="entry name" value="RESISTANCE PROTEIN MDTM, PUTATIVE-RELATED-RELATED"/>
    <property type="match status" value="1"/>
</dbReference>
<keyword evidence="3" id="KW-1003">Cell membrane</keyword>
<dbReference type="RefSeq" id="WP_213170155.1">
    <property type="nucleotide sequence ID" value="NZ_CP070496.1"/>
</dbReference>
<dbReference type="PRINTS" id="PR01988">
    <property type="entry name" value="EXPORTERBACE"/>
</dbReference>
<accession>A0A895XMD1</accession>
<comment type="subcellular location">
    <subcellularLocation>
        <location evidence="1">Cell membrane</location>
        <topology evidence="1">Multi-pass membrane protein</topology>
    </subcellularLocation>
</comment>
<dbReference type="SUPFAM" id="SSF103473">
    <property type="entry name" value="MFS general substrate transporter"/>
    <property type="match status" value="1"/>
</dbReference>
<feature type="transmembrane region" description="Helical" evidence="7">
    <location>
        <begin position="345"/>
        <end position="367"/>
    </location>
</feature>
<feature type="transmembrane region" description="Helical" evidence="7">
    <location>
        <begin position="100"/>
        <end position="119"/>
    </location>
</feature>